<reference evidence="1 2" key="1">
    <citation type="journal article" date="2011" name="Genome Res.">
        <title>Phylogeny-wide analysis of social amoeba genomes highlights ancient origins for complex intercellular communication.</title>
        <authorList>
            <person name="Heidel A.J."/>
            <person name="Lawal H.M."/>
            <person name="Felder M."/>
            <person name="Schilde C."/>
            <person name="Helps N.R."/>
            <person name="Tunggal B."/>
            <person name="Rivero F."/>
            <person name="John U."/>
            <person name="Schleicher M."/>
            <person name="Eichinger L."/>
            <person name="Platzer M."/>
            <person name="Noegel A.A."/>
            <person name="Schaap P."/>
            <person name="Gloeckner G."/>
        </authorList>
    </citation>
    <scope>NUCLEOTIDE SEQUENCE [LARGE SCALE GENOMIC DNA]</scope>
    <source>
        <strain evidence="2">ATCC 26659 / Pp 5 / PN500</strain>
    </source>
</reference>
<organism evidence="1 2">
    <name type="scientific">Heterostelium pallidum (strain ATCC 26659 / Pp 5 / PN500)</name>
    <name type="common">Cellular slime mold</name>
    <name type="synonym">Polysphondylium pallidum</name>
    <dbReference type="NCBI Taxonomy" id="670386"/>
    <lineage>
        <taxon>Eukaryota</taxon>
        <taxon>Amoebozoa</taxon>
        <taxon>Evosea</taxon>
        <taxon>Eumycetozoa</taxon>
        <taxon>Dictyostelia</taxon>
        <taxon>Acytosteliales</taxon>
        <taxon>Acytosteliaceae</taxon>
        <taxon>Heterostelium</taxon>
    </lineage>
</organism>
<gene>
    <name evidence="1" type="ORF">PPL_05955</name>
</gene>
<dbReference type="AlphaFoldDB" id="D3BBT6"/>
<keyword evidence="2" id="KW-1185">Reference proteome</keyword>
<dbReference type="InParanoid" id="D3BBT6"/>
<evidence type="ECO:0000313" key="2">
    <source>
        <dbReference type="Proteomes" id="UP000001396"/>
    </source>
</evidence>
<dbReference type="GeneID" id="31361439"/>
<dbReference type="RefSeq" id="XP_020433237.1">
    <property type="nucleotide sequence ID" value="XM_020576825.1"/>
</dbReference>
<protein>
    <submittedName>
        <fullName evidence="1">Uncharacterized protein</fullName>
    </submittedName>
</protein>
<name>D3BBT6_HETP5</name>
<proteinExistence type="predicted"/>
<accession>D3BBT6</accession>
<dbReference type="EMBL" id="ADBJ01000026">
    <property type="protein sequence ID" value="EFA81119.1"/>
    <property type="molecule type" value="Genomic_DNA"/>
</dbReference>
<dbReference type="Proteomes" id="UP000001396">
    <property type="component" value="Unassembled WGS sequence"/>
</dbReference>
<evidence type="ECO:0000313" key="1">
    <source>
        <dbReference type="EMBL" id="EFA81119.1"/>
    </source>
</evidence>
<sequence length="260" mass="29380">MNRMNNNMNRMKTDINNSLTAINNLQNNITTVHNDMRTTANNTKANFNILNNNLETTHTNHHQTALSLHFNHRNVKIRKDNWDNNQNIQMGLHKTVEGLGIHPWYKDGYEQNNFGPANIGSVPVGIDDQDLFNNRNLSELEISQLSHWYNETFNINENDNRVQMNEKFRKWLTAVNFTPLHPPVHIQKLVAQVNHANQDLPAPNALPPLLAIPAIPAIPPTAILAIPDIPPTPAIPTFPAFKVLPLQAPGPTHHVFKSSL</sequence>
<comment type="caution">
    <text evidence="1">The sequence shown here is derived from an EMBL/GenBank/DDBJ whole genome shotgun (WGS) entry which is preliminary data.</text>
</comment>